<keyword evidence="1" id="KW-0732">Signal</keyword>
<sequence>MRSHHLLPLLLLCILFLAQCTKEEDTSPAENLMQEASKISYTYPALSTEPMQKASTLTAAEWNDLANWQLWTPQLKLGAGRLVQEKWHFALQHRYTVVLTDSLHKRITDARITLETSQGTLLDESRTDNNGVSYLFLTAPTKPEDLRLKIVYADQVFYIGDLNPQNGRIEKQLNIQRNVSPVMDILFVANTSLATADKLVYLQKELKEIINKTKSQSDSTLHIRLGSIFYGLHAGNSVIRTHPFILQPEPTLLTFTKPYTTVTHSPETIDLALEEAIYRQAWAKNASSRLLFLLLDTPFLQDPGTITRLSSLSREAARQGIRIIPVSMGSMNLSGELLLRSLAIRTNGTYIFVTHPEEGLSNPLSTISTYTDEPLNNLMLRLLVKYSKLN</sequence>
<evidence type="ECO:0000256" key="1">
    <source>
        <dbReference type="SAM" id="SignalP"/>
    </source>
</evidence>
<keyword evidence="4" id="KW-1185">Reference proteome</keyword>
<name>A0ABT8R7P2_9BACT</name>
<feature type="chain" id="PRO_5047296166" description="VWFA domain-containing protein" evidence="1">
    <location>
        <begin position="19"/>
        <end position="390"/>
    </location>
</feature>
<proteinExistence type="predicted"/>
<dbReference type="InterPro" id="IPR036465">
    <property type="entry name" value="vWFA_dom_sf"/>
</dbReference>
<feature type="domain" description="VWFA" evidence="2">
    <location>
        <begin position="184"/>
        <end position="367"/>
    </location>
</feature>
<dbReference type="RefSeq" id="WP_302038009.1">
    <property type="nucleotide sequence ID" value="NZ_JAUKPO010000006.1"/>
</dbReference>
<dbReference type="EMBL" id="JAUKPO010000006">
    <property type="protein sequence ID" value="MDO1447208.1"/>
    <property type="molecule type" value="Genomic_DNA"/>
</dbReference>
<feature type="signal peptide" evidence="1">
    <location>
        <begin position="1"/>
        <end position="18"/>
    </location>
</feature>
<dbReference type="SUPFAM" id="SSF53300">
    <property type="entry name" value="vWA-like"/>
    <property type="match status" value="1"/>
</dbReference>
<dbReference type="Proteomes" id="UP001168528">
    <property type="component" value="Unassembled WGS sequence"/>
</dbReference>
<accession>A0ABT8R7P2</accession>
<organism evidence="3 4">
    <name type="scientific">Rhodocytophaga aerolata</name>
    <dbReference type="NCBI Taxonomy" id="455078"/>
    <lineage>
        <taxon>Bacteria</taxon>
        <taxon>Pseudomonadati</taxon>
        <taxon>Bacteroidota</taxon>
        <taxon>Cytophagia</taxon>
        <taxon>Cytophagales</taxon>
        <taxon>Rhodocytophagaceae</taxon>
        <taxon>Rhodocytophaga</taxon>
    </lineage>
</organism>
<comment type="caution">
    <text evidence="3">The sequence shown here is derived from an EMBL/GenBank/DDBJ whole genome shotgun (WGS) entry which is preliminary data.</text>
</comment>
<gene>
    <name evidence="3" type="ORF">Q0590_13140</name>
</gene>
<dbReference type="PROSITE" id="PS50234">
    <property type="entry name" value="VWFA"/>
    <property type="match status" value="1"/>
</dbReference>
<protein>
    <recommendedName>
        <fullName evidence="2">VWFA domain-containing protein</fullName>
    </recommendedName>
</protein>
<dbReference type="InterPro" id="IPR002035">
    <property type="entry name" value="VWF_A"/>
</dbReference>
<evidence type="ECO:0000313" key="4">
    <source>
        <dbReference type="Proteomes" id="UP001168528"/>
    </source>
</evidence>
<evidence type="ECO:0000313" key="3">
    <source>
        <dbReference type="EMBL" id="MDO1447208.1"/>
    </source>
</evidence>
<reference evidence="3" key="1">
    <citation type="submission" date="2023-07" db="EMBL/GenBank/DDBJ databases">
        <title>The genome sequence of Rhodocytophaga aerolata KACC 12507.</title>
        <authorList>
            <person name="Zhang X."/>
        </authorList>
    </citation>
    <scope>NUCLEOTIDE SEQUENCE</scope>
    <source>
        <strain evidence="3">KACC 12507</strain>
    </source>
</reference>
<evidence type="ECO:0000259" key="2">
    <source>
        <dbReference type="PROSITE" id="PS50234"/>
    </source>
</evidence>